<dbReference type="Proteomes" id="UP001485043">
    <property type="component" value="Unassembled WGS sequence"/>
</dbReference>
<name>A0AAW1TE57_9CHLO</name>
<protein>
    <recommendedName>
        <fullName evidence="4">BZIP domain-containing protein</fullName>
    </recommendedName>
</protein>
<dbReference type="AlphaFoldDB" id="A0AAW1TE57"/>
<feature type="region of interest" description="Disordered" evidence="1">
    <location>
        <begin position="1"/>
        <end position="54"/>
    </location>
</feature>
<evidence type="ECO:0008006" key="4">
    <source>
        <dbReference type="Google" id="ProtNLM"/>
    </source>
</evidence>
<feature type="compositionally biased region" description="Basic and acidic residues" evidence="1">
    <location>
        <begin position="13"/>
        <end position="26"/>
    </location>
</feature>
<sequence>MSQIGDSLSLDEPENRNDGPGQRERPSGSPQRAAARAKALSEKNRRAQKRYRDRQREKLDAYKCQIDELTTTPMKKMCLSQRVGSAVHSARCGQQAYQEIFRVLFELLPEARQSGVFTNDRECGPVQNMSRIWQAAMSRMMKHLVHGAADTDNPAHWELHTFCDTLHNNLMRLSRLYPGFARQIQLGLRSHQPNKCDYTEILGAVKLSSQQSSLVIAALIRLQSELGLLEGQRREAAAALSTAYMDNFGGKIKLTALFMQHHQALGQVDAICSQEQELFLQFMDDFYDALGPIKFSQAQVEAYPKYLDQLAFAAALKDSMPADCPSTPQDINLPLEDIFSCLNAVPFDSAESSAALAELDLLHDPTLVQGLDL</sequence>
<evidence type="ECO:0000313" key="2">
    <source>
        <dbReference type="EMBL" id="KAK9867247.1"/>
    </source>
</evidence>
<dbReference type="CDD" id="cd14686">
    <property type="entry name" value="bZIP"/>
    <property type="match status" value="1"/>
</dbReference>
<gene>
    <name evidence="2" type="ORF">WJX84_001475</name>
</gene>
<proteinExistence type="predicted"/>
<evidence type="ECO:0000256" key="1">
    <source>
        <dbReference type="SAM" id="MobiDB-lite"/>
    </source>
</evidence>
<comment type="caution">
    <text evidence="2">The sequence shown here is derived from an EMBL/GenBank/DDBJ whole genome shotgun (WGS) entry which is preliminary data.</text>
</comment>
<reference evidence="2 3" key="1">
    <citation type="journal article" date="2024" name="Nat. Commun.">
        <title>Phylogenomics reveals the evolutionary origins of lichenization in chlorophyte algae.</title>
        <authorList>
            <person name="Puginier C."/>
            <person name="Libourel C."/>
            <person name="Otte J."/>
            <person name="Skaloud P."/>
            <person name="Haon M."/>
            <person name="Grisel S."/>
            <person name="Petersen M."/>
            <person name="Berrin J.G."/>
            <person name="Delaux P.M."/>
            <person name="Dal Grande F."/>
            <person name="Keller J."/>
        </authorList>
    </citation>
    <scope>NUCLEOTIDE SEQUENCE [LARGE SCALE GENOMIC DNA]</scope>
    <source>
        <strain evidence="2 3">SAG 2523</strain>
    </source>
</reference>
<dbReference type="EMBL" id="JALJOV010000099">
    <property type="protein sequence ID" value="KAK9867247.1"/>
    <property type="molecule type" value="Genomic_DNA"/>
</dbReference>
<organism evidence="2 3">
    <name type="scientific">Apatococcus fuscideae</name>
    <dbReference type="NCBI Taxonomy" id="2026836"/>
    <lineage>
        <taxon>Eukaryota</taxon>
        <taxon>Viridiplantae</taxon>
        <taxon>Chlorophyta</taxon>
        <taxon>core chlorophytes</taxon>
        <taxon>Trebouxiophyceae</taxon>
        <taxon>Chlorellales</taxon>
        <taxon>Chlorellaceae</taxon>
        <taxon>Apatococcus</taxon>
    </lineage>
</organism>
<keyword evidence="3" id="KW-1185">Reference proteome</keyword>
<evidence type="ECO:0000313" key="3">
    <source>
        <dbReference type="Proteomes" id="UP001485043"/>
    </source>
</evidence>
<accession>A0AAW1TE57</accession>